<evidence type="ECO:0000256" key="2">
    <source>
        <dbReference type="SAM" id="SignalP"/>
    </source>
</evidence>
<evidence type="ECO:0000256" key="1">
    <source>
        <dbReference type="SAM" id="MobiDB-lite"/>
    </source>
</evidence>
<sequence length="144" mass="16695">MQTLKFILLLALVYTALADHSRHHGRRHFRHDDDDDDDHFRGEHHGEEDEEDDEEDDDDAGPLAGAAGTHRRSVIWRGPQSYQGYRSNKKIVQKPKPVQSSGSHHSSSSGSSRHQRYPQPPIHNRKRMHDKRYREGLQELSDLM</sequence>
<keyword evidence="2" id="KW-0732">Signal</keyword>
<protein>
    <submittedName>
        <fullName evidence="3">Secreted protein</fullName>
    </submittedName>
</protein>
<feature type="region of interest" description="Disordered" evidence="1">
    <location>
        <begin position="21"/>
        <end position="144"/>
    </location>
</feature>
<evidence type="ECO:0000313" key="3">
    <source>
        <dbReference type="WBParaSite" id="MCU_008170-RA"/>
    </source>
</evidence>
<accession>A0A5K3FGF7</accession>
<dbReference type="WBParaSite" id="MCU_008170-RA">
    <property type="protein sequence ID" value="MCU_008170-RA"/>
    <property type="gene ID" value="MCU_008170"/>
</dbReference>
<feature type="signal peptide" evidence="2">
    <location>
        <begin position="1"/>
        <end position="18"/>
    </location>
</feature>
<feature type="compositionally biased region" description="Acidic residues" evidence="1">
    <location>
        <begin position="48"/>
        <end position="60"/>
    </location>
</feature>
<feature type="compositionally biased region" description="Low complexity" evidence="1">
    <location>
        <begin position="100"/>
        <end position="112"/>
    </location>
</feature>
<organism evidence="3">
    <name type="scientific">Mesocestoides corti</name>
    <name type="common">Flatworm</name>
    <dbReference type="NCBI Taxonomy" id="53468"/>
    <lineage>
        <taxon>Eukaryota</taxon>
        <taxon>Metazoa</taxon>
        <taxon>Spiralia</taxon>
        <taxon>Lophotrochozoa</taxon>
        <taxon>Platyhelminthes</taxon>
        <taxon>Cestoda</taxon>
        <taxon>Eucestoda</taxon>
        <taxon>Cyclophyllidea</taxon>
        <taxon>Mesocestoididae</taxon>
        <taxon>Mesocestoides</taxon>
    </lineage>
</organism>
<feature type="chain" id="PRO_5024307296" evidence="2">
    <location>
        <begin position="19"/>
        <end position="144"/>
    </location>
</feature>
<name>A0A5K3FGF7_MESCO</name>
<proteinExistence type="predicted"/>
<dbReference type="AlphaFoldDB" id="A0A5K3FGF7"/>
<reference evidence="3" key="1">
    <citation type="submission" date="2019-11" db="UniProtKB">
        <authorList>
            <consortium name="WormBaseParasite"/>
        </authorList>
    </citation>
    <scope>IDENTIFICATION</scope>
</reference>
<feature type="compositionally biased region" description="Basic and acidic residues" evidence="1">
    <location>
        <begin position="38"/>
        <end position="47"/>
    </location>
</feature>